<dbReference type="Proteomes" id="UP001163846">
    <property type="component" value="Unassembled WGS sequence"/>
</dbReference>
<organism evidence="2 3">
    <name type="scientific">Lentinula raphanica</name>
    <dbReference type="NCBI Taxonomy" id="153919"/>
    <lineage>
        <taxon>Eukaryota</taxon>
        <taxon>Fungi</taxon>
        <taxon>Dikarya</taxon>
        <taxon>Basidiomycota</taxon>
        <taxon>Agaricomycotina</taxon>
        <taxon>Agaricomycetes</taxon>
        <taxon>Agaricomycetidae</taxon>
        <taxon>Agaricales</taxon>
        <taxon>Marasmiineae</taxon>
        <taxon>Omphalotaceae</taxon>
        <taxon>Lentinula</taxon>
    </lineage>
</organism>
<feature type="compositionally biased region" description="Polar residues" evidence="1">
    <location>
        <begin position="79"/>
        <end position="98"/>
    </location>
</feature>
<feature type="region of interest" description="Disordered" evidence="1">
    <location>
        <begin position="54"/>
        <end position="98"/>
    </location>
</feature>
<feature type="region of interest" description="Disordered" evidence="1">
    <location>
        <begin position="1"/>
        <end position="39"/>
    </location>
</feature>
<name>A0AA38UHA0_9AGAR</name>
<dbReference type="InterPro" id="IPR036322">
    <property type="entry name" value="WD40_repeat_dom_sf"/>
</dbReference>
<dbReference type="PANTHER" id="PTHR47232:SF1">
    <property type="entry name" value="TRANSDUCIN FAMILY PROTEIN _ WD-40 REPEAT FAMILY PROTEIN"/>
    <property type="match status" value="1"/>
</dbReference>
<dbReference type="Gene3D" id="2.130.10.10">
    <property type="entry name" value="YVTN repeat-like/Quinoprotein amine dehydrogenase"/>
    <property type="match status" value="1"/>
</dbReference>
<dbReference type="InterPro" id="IPR015943">
    <property type="entry name" value="WD40/YVTN_repeat-like_dom_sf"/>
</dbReference>
<dbReference type="SUPFAM" id="SSF50978">
    <property type="entry name" value="WD40 repeat-like"/>
    <property type="match status" value="1"/>
</dbReference>
<evidence type="ECO:0000256" key="1">
    <source>
        <dbReference type="SAM" id="MobiDB-lite"/>
    </source>
</evidence>
<dbReference type="AlphaFoldDB" id="A0AA38UHA0"/>
<dbReference type="PANTHER" id="PTHR47232">
    <property type="entry name" value="TRANSDUCIN FAMILY PROTEIN / WD-40 REPEAT FAMILY PROTEIN"/>
    <property type="match status" value="1"/>
</dbReference>
<evidence type="ECO:0000313" key="2">
    <source>
        <dbReference type="EMBL" id="KAJ3841036.1"/>
    </source>
</evidence>
<accession>A0AA38UHA0</accession>
<protein>
    <submittedName>
        <fullName evidence="2">WD40-repeat-containing domain protein</fullName>
    </submittedName>
</protein>
<proteinExistence type="predicted"/>
<gene>
    <name evidence="2" type="ORF">F5878DRAFT_611384</name>
</gene>
<feature type="compositionally biased region" description="Polar residues" evidence="1">
    <location>
        <begin position="1"/>
        <end position="23"/>
    </location>
</feature>
<keyword evidence="3" id="KW-1185">Reference proteome</keyword>
<comment type="caution">
    <text evidence="2">The sequence shown here is derived from an EMBL/GenBank/DDBJ whole genome shotgun (WGS) entry which is preliminary data.</text>
</comment>
<sequence>MSKFSDYSHQSFQPHSRGFSSGTLFVAPSPPGTISDHDDTNLRTASVFQSSRLFLKPQPPVQPRQESVHFNTPDPDISELSNHTDTASLSPSNSQSDSAIDFQSPINLLNVGTRSTRIYAGTQSDKARRLLASEASSSVYLISMHGAMHELLDITDQSQSPIQRRRDAAREVLLDDACLISSEDQTFAVLGHVRDSHQLSLVDLSEDNPHPYAIDLKRPWNQSKRGGVGSICAMEHPNSFATGGYDRVVHLWRLDSNHTSALAQPLAINHTNVVQSLLPICDTSHKLISAGADCKVNVYDLSSERVVNSFKTSNQISHLHRTHSPICTLLEVLNLDSQFELRDHRIVPERPVLRFGYPTNQARGRYMKGASLPLNSLFTCGDRYGRVRFWDLRKPEKVASEILCFAEPQKVVQVLFHQSRLLVCSENGEIVCIEYSLS</sequence>
<evidence type="ECO:0000313" key="3">
    <source>
        <dbReference type="Proteomes" id="UP001163846"/>
    </source>
</evidence>
<dbReference type="EMBL" id="MU806054">
    <property type="protein sequence ID" value="KAJ3841036.1"/>
    <property type="molecule type" value="Genomic_DNA"/>
</dbReference>
<reference evidence="2" key="1">
    <citation type="submission" date="2022-08" db="EMBL/GenBank/DDBJ databases">
        <authorList>
            <consortium name="DOE Joint Genome Institute"/>
            <person name="Min B."/>
            <person name="Riley R."/>
            <person name="Sierra-Patev S."/>
            <person name="Naranjo-Ortiz M."/>
            <person name="Looney B."/>
            <person name="Konkel Z."/>
            <person name="Slot J.C."/>
            <person name="Sakamoto Y."/>
            <person name="Steenwyk J.L."/>
            <person name="Rokas A."/>
            <person name="Carro J."/>
            <person name="Camarero S."/>
            <person name="Ferreira P."/>
            <person name="Molpeceres G."/>
            <person name="Ruiz-Duenas F.J."/>
            <person name="Serrano A."/>
            <person name="Henrissat B."/>
            <person name="Drula E."/>
            <person name="Hughes K.W."/>
            <person name="Mata J.L."/>
            <person name="Ishikawa N.K."/>
            <person name="Vargas-Isla R."/>
            <person name="Ushijima S."/>
            <person name="Smith C.A."/>
            <person name="Ahrendt S."/>
            <person name="Andreopoulos W."/>
            <person name="He G."/>
            <person name="Labutti K."/>
            <person name="Lipzen A."/>
            <person name="Ng V."/>
            <person name="Sandor L."/>
            <person name="Barry K."/>
            <person name="Martinez A.T."/>
            <person name="Xiao Y."/>
            <person name="Gibbons J.G."/>
            <person name="Terashima K."/>
            <person name="Hibbett D.S."/>
            <person name="Grigoriev I.V."/>
        </authorList>
    </citation>
    <scope>NUCLEOTIDE SEQUENCE</scope>
    <source>
        <strain evidence="2">TFB9207</strain>
    </source>
</reference>